<evidence type="ECO:0000313" key="8">
    <source>
        <dbReference type="EMBL" id="CAB5226835.1"/>
    </source>
</evidence>
<dbReference type="EMBL" id="LR797506">
    <property type="protein sequence ID" value="CAB4221753.1"/>
    <property type="molecule type" value="Genomic_DNA"/>
</dbReference>
<gene>
    <name evidence="4" type="ORF">UFOVP1058_9</name>
    <name evidence="5" type="ORF">UFOVP1289_33</name>
    <name evidence="6" type="ORF">UFOVP1410_53</name>
    <name evidence="8" type="ORF">UFOVP1514_48</name>
    <name evidence="7" type="ORF">UFOVP1642_60</name>
    <name evidence="1" type="ORF">UFOVP656_2</name>
    <name evidence="2" type="ORF">UFOVP857_24</name>
    <name evidence="3" type="ORF">UFOVP879_22</name>
</gene>
<evidence type="ECO:0000313" key="2">
    <source>
        <dbReference type="EMBL" id="CAB4167505.1"/>
    </source>
</evidence>
<evidence type="ECO:0000313" key="1">
    <source>
        <dbReference type="EMBL" id="CAB4155515.1"/>
    </source>
</evidence>
<name>A0A6J7XCY1_9CAUD</name>
<dbReference type="EMBL" id="LR797356">
    <property type="protein sequence ID" value="CAB4205300.1"/>
    <property type="molecule type" value="Genomic_DNA"/>
</dbReference>
<sequence>MTVKKTSMSGKSWLPPHDSELLQLKEEGYTHVVIAERLDRSLTAVKGRLYQLLGRERHEYLGVVARKNREPLLPGMAWNLAPDAFKDIKLTPDPRFAFNKPTHMDHDYEA</sequence>
<organism evidence="8">
    <name type="scientific">uncultured Caudovirales phage</name>
    <dbReference type="NCBI Taxonomy" id="2100421"/>
    <lineage>
        <taxon>Viruses</taxon>
        <taxon>Duplodnaviria</taxon>
        <taxon>Heunggongvirae</taxon>
        <taxon>Uroviricota</taxon>
        <taxon>Caudoviricetes</taxon>
        <taxon>Peduoviridae</taxon>
        <taxon>Maltschvirus</taxon>
        <taxon>Maltschvirus maltsch</taxon>
    </lineage>
</organism>
<reference evidence="8" key="1">
    <citation type="submission" date="2020-05" db="EMBL/GenBank/DDBJ databases">
        <authorList>
            <person name="Chiriac C."/>
            <person name="Salcher M."/>
            <person name="Ghai R."/>
            <person name="Kavagutti S V."/>
        </authorList>
    </citation>
    <scope>NUCLEOTIDE SEQUENCE</scope>
</reference>
<dbReference type="EMBL" id="LR797234">
    <property type="protein sequence ID" value="CAB4195627.1"/>
    <property type="molecule type" value="Genomic_DNA"/>
</dbReference>
<accession>A0A6J7XCY1</accession>
<dbReference type="EMBL" id="LR797024">
    <property type="protein sequence ID" value="CAB4181002.1"/>
    <property type="molecule type" value="Genomic_DNA"/>
</dbReference>
<protein>
    <submittedName>
        <fullName evidence="8">Uncharacterized protein</fullName>
    </submittedName>
</protein>
<evidence type="ECO:0000313" key="7">
    <source>
        <dbReference type="EMBL" id="CAB4221753.1"/>
    </source>
</evidence>
<evidence type="ECO:0000313" key="4">
    <source>
        <dbReference type="EMBL" id="CAB4181002.1"/>
    </source>
</evidence>
<proteinExistence type="predicted"/>
<dbReference type="EMBL" id="LR796827">
    <property type="protein sequence ID" value="CAB4168413.1"/>
    <property type="molecule type" value="Genomic_DNA"/>
</dbReference>
<evidence type="ECO:0000313" key="3">
    <source>
        <dbReference type="EMBL" id="CAB4168413.1"/>
    </source>
</evidence>
<evidence type="ECO:0000313" key="6">
    <source>
        <dbReference type="EMBL" id="CAB4205300.1"/>
    </source>
</evidence>
<dbReference type="EMBL" id="LR796643">
    <property type="protein sequence ID" value="CAB4155515.1"/>
    <property type="molecule type" value="Genomic_DNA"/>
</dbReference>
<dbReference type="EMBL" id="LR796804">
    <property type="protein sequence ID" value="CAB4167505.1"/>
    <property type="molecule type" value="Genomic_DNA"/>
</dbReference>
<evidence type="ECO:0000313" key="5">
    <source>
        <dbReference type="EMBL" id="CAB4195627.1"/>
    </source>
</evidence>
<dbReference type="EMBL" id="LR798362">
    <property type="protein sequence ID" value="CAB5226835.1"/>
    <property type="molecule type" value="Genomic_DNA"/>
</dbReference>